<comment type="caution">
    <text evidence="1">The sequence shown here is derived from an EMBL/GenBank/DDBJ whole genome shotgun (WGS) entry which is preliminary data.</text>
</comment>
<organism evidence="1 2">
    <name type="scientific">Pelomonas parva</name>
    <dbReference type="NCBI Taxonomy" id="3299032"/>
    <lineage>
        <taxon>Bacteria</taxon>
        <taxon>Pseudomonadati</taxon>
        <taxon>Pseudomonadota</taxon>
        <taxon>Betaproteobacteria</taxon>
        <taxon>Burkholderiales</taxon>
        <taxon>Sphaerotilaceae</taxon>
        <taxon>Roseateles</taxon>
    </lineage>
</organism>
<evidence type="ECO:0000313" key="1">
    <source>
        <dbReference type="EMBL" id="MFG6432415.1"/>
    </source>
</evidence>
<dbReference type="Gene3D" id="1.10.1740.10">
    <property type="match status" value="1"/>
</dbReference>
<dbReference type="RefSeq" id="WP_394482261.1">
    <property type="nucleotide sequence ID" value="NZ_JBIGHV010000008.1"/>
</dbReference>
<dbReference type="Proteomes" id="UP001606210">
    <property type="component" value="Unassembled WGS sequence"/>
</dbReference>
<accession>A0ABW7F9V6</accession>
<evidence type="ECO:0000313" key="2">
    <source>
        <dbReference type="Proteomes" id="UP001606210"/>
    </source>
</evidence>
<sequence length="218" mass="23850">MTTASPDPTAARRSTLADDGIATQAAEAARTGAAGRERAAALLLRHRSRRLQGFFRNNKVGEAEAEELTSEVVLNFITQPPQDCPAEVWLWTLARNELIDWARKRAALSRGGSAQGGPLELAFDADAWLAVQETVAGDTELPAWVRNCVQRAAAQFEKDEPLTAQVLLFKAQGWSAREIAVFFGAPPARVSKAAEGAARDRVYRACQLARDYFQHCKE</sequence>
<dbReference type="SUPFAM" id="SSF88946">
    <property type="entry name" value="Sigma2 domain of RNA polymerase sigma factors"/>
    <property type="match status" value="1"/>
</dbReference>
<name>A0ABW7F9V6_9BURK</name>
<reference evidence="1 2" key="1">
    <citation type="submission" date="2024-08" db="EMBL/GenBank/DDBJ databases">
        <authorList>
            <person name="Lu H."/>
        </authorList>
    </citation>
    <scope>NUCLEOTIDE SEQUENCE [LARGE SCALE GENOMIC DNA]</scope>
    <source>
        <strain evidence="1 2">LYH14W</strain>
    </source>
</reference>
<gene>
    <name evidence="1" type="ORF">ACG00Y_21020</name>
</gene>
<protein>
    <submittedName>
        <fullName evidence="1">RNA polymerase sigma factor</fullName>
    </submittedName>
</protein>
<dbReference type="EMBL" id="JBIGHV010000008">
    <property type="protein sequence ID" value="MFG6432415.1"/>
    <property type="molecule type" value="Genomic_DNA"/>
</dbReference>
<keyword evidence="2" id="KW-1185">Reference proteome</keyword>
<dbReference type="InterPro" id="IPR013325">
    <property type="entry name" value="RNA_pol_sigma_r2"/>
</dbReference>
<proteinExistence type="predicted"/>